<keyword evidence="2" id="KW-0472">Membrane</keyword>
<dbReference type="Gene3D" id="2.60.40.680">
    <property type="match status" value="1"/>
</dbReference>
<keyword evidence="7" id="KW-1185">Reference proteome</keyword>
<feature type="signal peptide" evidence="3">
    <location>
        <begin position="1"/>
        <end position="22"/>
    </location>
</feature>
<dbReference type="RefSeq" id="WP_004455480.1">
    <property type="nucleotide sequence ID" value="NZ_ANZB01000010.1"/>
</dbReference>
<evidence type="ECO:0000256" key="1">
    <source>
        <dbReference type="SAM" id="MobiDB-lite"/>
    </source>
</evidence>
<sequence length="334" mass="37712">MKKIFAAIFIFLLIFYNTNVSAETVEETKPDVNIQVKGNIETGQDIQIFVNVQNIKNLYAGAVKFKYDKNILKVTDIRKGDLIDKKDMNIFEVGNEIDNDRGIARFKGFSCLGQVKGFSGSGTFIVIDAQILKKADFHIKSIPLQEEPNDENNLKIQLVDNNLEDMDYNFKGYNFKFSVPADPNSKAPVSSKTENKDTSVKNSQNNTENKNSVVKPSNEVSNKVSKNSDRSEIKAIVKDKNEAADNNDSKEIKDNSDSILKDKNKNISDNTVNKENLYEENINNSNKNSSSKNIAASKNNPNLDKIKYLILIIFMIIVIILGLKIYKYMLKNKN</sequence>
<dbReference type="KEGG" id="cpae:CPAST_c06970"/>
<keyword evidence="3" id="KW-0732">Signal</keyword>
<dbReference type="EMBL" id="CP009268">
    <property type="protein sequence ID" value="AJA50785.1"/>
    <property type="molecule type" value="Genomic_DNA"/>
</dbReference>
<feature type="compositionally biased region" description="Low complexity" evidence="1">
    <location>
        <begin position="209"/>
        <end position="225"/>
    </location>
</feature>
<dbReference type="EMBL" id="JPGY02000001">
    <property type="protein sequence ID" value="KRU13205.1"/>
    <property type="molecule type" value="Genomic_DNA"/>
</dbReference>
<organism evidence="4 7">
    <name type="scientific">Clostridium pasteurianum DSM 525 = ATCC 6013</name>
    <dbReference type="NCBI Taxonomy" id="1262449"/>
    <lineage>
        <taxon>Bacteria</taxon>
        <taxon>Bacillati</taxon>
        <taxon>Bacillota</taxon>
        <taxon>Clostridia</taxon>
        <taxon>Eubacteriales</taxon>
        <taxon>Clostridiaceae</taxon>
        <taxon>Clostridium</taxon>
    </lineage>
</organism>
<evidence type="ECO:0000313" key="4">
    <source>
        <dbReference type="EMBL" id="AJA50785.1"/>
    </source>
</evidence>
<feature type="chain" id="PRO_5035991378" description="Cohesin domain-containing protein" evidence="3">
    <location>
        <begin position="23"/>
        <end position="334"/>
    </location>
</feature>
<name>A0A0H3J232_CLOPA</name>
<feature type="transmembrane region" description="Helical" evidence="2">
    <location>
        <begin position="308"/>
        <end position="326"/>
    </location>
</feature>
<dbReference type="eggNOG" id="ENOG50323QM">
    <property type="taxonomic scope" value="Bacteria"/>
</dbReference>
<feature type="compositionally biased region" description="Basic and acidic residues" evidence="1">
    <location>
        <begin position="226"/>
        <end position="266"/>
    </location>
</feature>
<feature type="region of interest" description="Disordered" evidence="1">
    <location>
        <begin position="181"/>
        <end position="267"/>
    </location>
</feature>
<reference evidence="5 6" key="3">
    <citation type="journal article" name="Genome Announc.">
        <title>Improved Draft Genome Sequence of Clostridium pasteurianum Strain ATCC 6013 (DSM 525) Using a Hybrid Next-Generation Sequencing Approach.</title>
        <authorList>
            <person name="Pyne M.E."/>
            <person name="Utturkar S."/>
            <person name="Brown S.D."/>
            <person name="Moo-Young M."/>
            <person name="Chung D.A."/>
            <person name="Chou C.P."/>
        </authorList>
    </citation>
    <scope>NUCLEOTIDE SEQUENCE [LARGE SCALE GENOMIC DNA]</scope>
    <source>
        <strain evidence="5 6">ATCC 6013</strain>
    </source>
</reference>
<dbReference type="KEGG" id="cpat:CLPA_c06970"/>
<proteinExistence type="predicted"/>
<dbReference type="CDD" id="cd08547">
    <property type="entry name" value="Type_II_cohesin"/>
    <property type="match status" value="1"/>
</dbReference>
<dbReference type="AlphaFoldDB" id="A0A0H3J232"/>
<dbReference type="InterPro" id="IPR008965">
    <property type="entry name" value="CBM2/CBM3_carb-bd_dom_sf"/>
</dbReference>
<evidence type="ECO:0000313" key="6">
    <source>
        <dbReference type="Proteomes" id="UP000028042"/>
    </source>
</evidence>
<protein>
    <recommendedName>
        <fullName evidence="8">Cohesin domain-containing protein</fullName>
    </recommendedName>
</protein>
<dbReference type="SUPFAM" id="SSF49384">
    <property type="entry name" value="Carbohydrate-binding domain"/>
    <property type="match status" value="1"/>
</dbReference>
<evidence type="ECO:0000256" key="2">
    <source>
        <dbReference type="SAM" id="Phobius"/>
    </source>
</evidence>
<gene>
    <name evidence="4" type="ORF">CLPA_c06970</name>
    <name evidence="5" type="ORF">CP6013_02453</name>
</gene>
<dbReference type="GO" id="GO:0030246">
    <property type="term" value="F:carbohydrate binding"/>
    <property type="evidence" value="ECO:0007669"/>
    <property type="project" value="InterPro"/>
</dbReference>
<keyword evidence="2" id="KW-0812">Transmembrane</keyword>
<evidence type="ECO:0000256" key="3">
    <source>
        <dbReference type="SAM" id="SignalP"/>
    </source>
</evidence>
<dbReference type="GeneID" id="93072914"/>
<reference evidence="4 7" key="1">
    <citation type="journal article" date="2015" name="Genome Announc.">
        <title>Complete Genome Sequence of the Nitrogen-Fixing and Solvent-Producing Clostridium pasteurianum DSM 525.</title>
        <authorList>
            <person name="Poehlein A."/>
            <person name="Grosse-Honebrink A."/>
            <person name="Zhang Y."/>
            <person name="Minton N.P."/>
            <person name="Daniel R."/>
        </authorList>
    </citation>
    <scope>NUCLEOTIDE SEQUENCE [LARGE SCALE GENOMIC DNA]</scope>
    <source>
        <strain evidence="4">DSM 525</strain>
        <strain evidence="7">DSM 525 / ATCC 6013</strain>
    </source>
</reference>
<evidence type="ECO:0000313" key="7">
    <source>
        <dbReference type="Proteomes" id="UP000030905"/>
    </source>
</evidence>
<accession>A0A0H3J232</accession>
<dbReference type="Proteomes" id="UP000030905">
    <property type="component" value="Chromosome"/>
</dbReference>
<evidence type="ECO:0000313" key="5">
    <source>
        <dbReference type="EMBL" id="KRU13205.1"/>
    </source>
</evidence>
<dbReference type="Proteomes" id="UP000028042">
    <property type="component" value="Unassembled WGS sequence"/>
</dbReference>
<dbReference type="PATRIC" id="fig|1262449.3.peg.2875"/>
<reference evidence="5" key="2">
    <citation type="submission" date="2015-10" db="EMBL/GenBank/DDBJ databases">
        <title>Improved Draft Genome Sequence of Clostridium pasteurianum Strain ATCC 6013 (DSM 525) Using a Hybrid Next-Generation Sequencing Approach.</title>
        <authorList>
            <person name="Pyne M.E."/>
            <person name="Utturkar S.M."/>
            <person name="Brown S.D."/>
            <person name="Moo-Young M."/>
            <person name="Chung D.A."/>
            <person name="Chou P.C."/>
        </authorList>
    </citation>
    <scope>NUCLEOTIDE SEQUENCE</scope>
    <source>
        <strain evidence="5">ATCC 6013</strain>
    </source>
</reference>
<evidence type="ECO:0008006" key="8">
    <source>
        <dbReference type="Google" id="ProtNLM"/>
    </source>
</evidence>
<keyword evidence="2" id="KW-1133">Transmembrane helix</keyword>